<name>A0A1Y1CHJ1_9BACT</name>
<evidence type="ECO:0000256" key="1">
    <source>
        <dbReference type="SAM" id="SignalP"/>
    </source>
</evidence>
<sequence length="177" mass="20232">MYKMRKIFTLLVLLIFVSPVAFAQSDWVKSGSVKSKISFECPENPIVQNKELNGIKIEVFSYKDAATVYGVVASDFSGVGLDFTYSDPTEYYQEMKEGSLLTGNAVLISETSVAYQKMLGKEIVYTVLVGEHEYTYYKRFFFRGKFIYQIAIGGPSRMKQFLNDKRNLFFNAVEFTD</sequence>
<evidence type="ECO:0008006" key="4">
    <source>
        <dbReference type="Google" id="ProtNLM"/>
    </source>
</evidence>
<reference evidence="3" key="2">
    <citation type="journal article" date="2020" name="Antonie Van Leeuwenhoek">
        <title>Labilibaculum antarcticum sp. nov., a novel facultative anaerobic, psychrotorelant bacterium isolated from marine sediment of Antarctica.</title>
        <authorList>
            <person name="Watanabe M."/>
            <person name="Kojima H."/>
            <person name="Fukui M."/>
        </authorList>
    </citation>
    <scope>NUCLEOTIDE SEQUENCE [LARGE SCALE GENOMIC DNA]</scope>
    <source>
        <strain evidence="3">SPP2</strain>
    </source>
</reference>
<evidence type="ECO:0000313" key="2">
    <source>
        <dbReference type="EMBL" id="BAX79848.1"/>
    </source>
</evidence>
<feature type="chain" id="PRO_5011987905" description="PsbP C-terminal domain-containing protein" evidence="1">
    <location>
        <begin position="24"/>
        <end position="177"/>
    </location>
</feature>
<dbReference type="KEGG" id="mbas:ALGA_1469"/>
<dbReference type="EMBL" id="AP018042">
    <property type="protein sequence ID" value="BAX79848.1"/>
    <property type="molecule type" value="Genomic_DNA"/>
</dbReference>
<feature type="signal peptide" evidence="1">
    <location>
        <begin position="1"/>
        <end position="23"/>
    </location>
</feature>
<evidence type="ECO:0000313" key="3">
    <source>
        <dbReference type="Proteomes" id="UP000218267"/>
    </source>
</evidence>
<protein>
    <recommendedName>
        <fullName evidence="4">PsbP C-terminal domain-containing protein</fullName>
    </recommendedName>
</protein>
<keyword evidence="3" id="KW-1185">Reference proteome</keyword>
<dbReference type="Proteomes" id="UP000218267">
    <property type="component" value="Chromosome"/>
</dbReference>
<dbReference type="AlphaFoldDB" id="A0A1Y1CHJ1"/>
<gene>
    <name evidence="2" type="ORF">ALGA_1469</name>
</gene>
<keyword evidence="1" id="KW-0732">Signal</keyword>
<organism evidence="2 3">
    <name type="scientific">Labilibaculum antarcticum</name>
    <dbReference type="NCBI Taxonomy" id="1717717"/>
    <lineage>
        <taxon>Bacteria</taxon>
        <taxon>Pseudomonadati</taxon>
        <taxon>Bacteroidota</taxon>
        <taxon>Bacteroidia</taxon>
        <taxon>Marinilabiliales</taxon>
        <taxon>Marinifilaceae</taxon>
        <taxon>Labilibaculum</taxon>
    </lineage>
</organism>
<accession>A0A1Y1CHJ1</accession>
<reference evidence="2 3" key="1">
    <citation type="journal article" date="2018" name="Mar. Genomics">
        <title>Complete genome sequence of Marinifilaceae bacterium strain SPP2, isolated from the Antarctic marine sediment.</title>
        <authorList>
            <person name="Watanabe M."/>
            <person name="Kojima H."/>
            <person name="Fukui M."/>
        </authorList>
    </citation>
    <scope>NUCLEOTIDE SEQUENCE [LARGE SCALE GENOMIC DNA]</scope>
    <source>
        <strain evidence="2 3">SPP2</strain>
    </source>
</reference>
<proteinExistence type="predicted"/>